<dbReference type="InterPro" id="IPR036291">
    <property type="entry name" value="NAD(P)-bd_dom_sf"/>
</dbReference>
<proteinExistence type="inferred from homology"/>
<dbReference type="InterPro" id="IPR050984">
    <property type="entry name" value="Gfo/Idh/MocA_domain"/>
</dbReference>
<keyword evidence="6" id="KW-1185">Reference proteome</keyword>
<feature type="domain" description="GFO/IDH/MocA-like oxidoreductase" evidence="4">
    <location>
        <begin position="140"/>
        <end position="261"/>
    </location>
</feature>
<keyword evidence="2" id="KW-0560">Oxidoreductase</keyword>
<dbReference type="STRING" id="1142394.PSMK_22980"/>
<feature type="domain" description="Gfo/Idh/MocA-like oxidoreductase N-terminal" evidence="3">
    <location>
        <begin position="10"/>
        <end position="129"/>
    </location>
</feature>
<gene>
    <name evidence="5" type="ordered locus">PSMK_22980</name>
</gene>
<dbReference type="SUPFAM" id="SSF55347">
    <property type="entry name" value="Glyceraldehyde-3-phosphate dehydrogenase-like, C-terminal domain"/>
    <property type="match status" value="1"/>
</dbReference>
<dbReference type="GO" id="GO:0000166">
    <property type="term" value="F:nucleotide binding"/>
    <property type="evidence" value="ECO:0007669"/>
    <property type="project" value="InterPro"/>
</dbReference>
<dbReference type="Gene3D" id="3.40.50.720">
    <property type="entry name" value="NAD(P)-binding Rossmann-like Domain"/>
    <property type="match status" value="1"/>
</dbReference>
<evidence type="ECO:0000259" key="3">
    <source>
        <dbReference type="Pfam" id="PF01408"/>
    </source>
</evidence>
<reference evidence="5 6" key="1">
    <citation type="submission" date="2012-02" db="EMBL/GenBank/DDBJ databases">
        <title>Complete genome sequence of Phycisphaera mikurensis NBRC 102666.</title>
        <authorList>
            <person name="Ankai A."/>
            <person name="Hosoyama A."/>
            <person name="Terui Y."/>
            <person name="Sekine M."/>
            <person name="Fukai R."/>
            <person name="Kato Y."/>
            <person name="Nakamura S."/>
            <person name="Yamada-Narita S."/>
            <person name="Kawakoshi A."/>
            <person name="Fukunaga Y."/>
            <person name="Yamazaki S."/>
            <person name="Fujita N."/>
        </authorList>
    </citation>
    <scope>NUCLEOTIDE SEQUENCE [LARGE SCALE GENOMIC DNA]</scope>
    <source>
        <strain evidence="6">NBRC 102666 / KCTC 22515 / FYK2301M01</strain>
    </source>
</reference>
<dbReference type="Pfam" id="PF22725">
    <property type="entry name" value="GFO_IDH_MocA_C3"/>
    <property type="match status" value="1"/>
</dbReference>
<evidence type="ECO:0000259" key="4">
    <source>
        <dbReference type="Pfam" id="PF22725"/>
    </source>
</evidence>
<dbReference type="PANTHER" id="PTHR22604:SF105">
    <property type="entry name" value="TRANS-1,2-DIHYDROBENZENE-1,2-DIOL DEHYDROGENASE"/>
    <property type="match status" value="1"/>
</dbReference>
<dbReference type="OrthoDB" id="9783105at2"/>
<dbReference type="Gene3D" id="3.30.360.10">
    <property type="entry name" value="Dihydrodipicolinate Reductase, domain 2"/>
    <property type="match status" value="1"/>
</dbReference>
<organism evidence="5 6">
    <name type="scientific">Phycisphaera mikurensis (strain NBRC 102666 / KCTC 22515 / FYK2301M01)</name>
    <dbReference type="NCBI Taxonomy" id="1142394"/>
    <lineage>
        <taxon>Bacteria</taxon>
        <taxon>Pseudomonadati</taxon>
        <taxon>Planctomycetota</taxon>
        <taxon>Phycisphaerae</taxon>
        <taxon>Phycisphaerales</taxon>
        <taxon>Phycisphaeraceae</taxon>
        <taxon>Phycisphaera</taxon>
    </lineage>
</organism>
<dbReference type="SUPFAM" id="SSF51735">
    <property type="entry name" value="NAD(P)-binding Rossmann-fold domains"/>
    <property type="match status" value="1"/>
</dbReference>
<dbReference type="Proteomes" id="UP000007881">
    <property type="component" value="Chromosome"/>
</dbReference>
<name>I0IGR9_PHYMF</name>
<protein>
    <submittedName>
        <fullName evidence="5">Putative oxidoreductase</fullName>
    </submittedName>
</protein>
<dbReference type="Pfam" id="PF01408">
    <property type="entry name" value="GFO_IDH_MocA"/>
    <property type="match status" value="1"/>
</dbReference>
<dbReference type="HOGENOM" id="CLU_023194_7_2_0"/>
<evidence type="ECO:0000256" key="1">
    <source>
        <dbReference type="ARBA" id="ARBA00010928"/>
    </source>
</evidence>
<evidence type="ECO:0000313" key="6">
    <source>
        <dbReference type="Proteomes" id="UP000007881"/>
    </source>
</evidence>
<dbReference type="KEGG" id="phm:PSMK_22980"/>
<dbReference type="EMBL" id="AP012338">
    <property type="protein sequence ID" value="BAM04457.1"/>
    <property type="molecule type" value="Genomic_DNA"/>
</dbReference>
<accession>I0IGR9</accession>
<dbReference type="InterPro" id="IPR055170">
    <property type="entry name" value="GFO_IDH_MocA-like_dom"/>
</dbReference>
<sequence length="350" mass="36580">MSNDTIDEPVRWGILGCGGIARKFAAGAADSRTGVVAAVGSRSRERAEAFAAEHAPAAASFGSYEDLIASDAVEGVYVATPHPFHLQSVLAAAAAGKHVMVEKPAGMTAEEAAAMIEACRGAGVFFMEAFKDRPHPVFNELFARVEAGAVGRVFRIETAFGGAMLPLDPGHRLLEPALGGGVILDVGTYAVSMARAIAGAAAGERFRDPGGLRGWLRRGGTGVDVEAGAELLFADGVTASVYCTLRAHAQWIRVHGGEGSLVVCGRWPWHFEPGREGPHLAIRRGKDSEPVTVDYAGALLSHEIDAAGDAIRAGRTEAAGRAMGHADSLGQARTLDRWLACPDADPQPAR</sequence>
<dbReference type="eggNOG" id="COG0673">
    <property type="taxonomic scope" value="Bacteria"/>
</dbReference>
<dbReference type="RefSeq" id="WP_014437672.1">
    <property type="nucleotide sequence ID" value="NC_017080.1"/>
</dbReference>
<dbReference type="InterPro" id="IPR000683">
    <property type="entry name" value="Gfo/Idh/MocA-like_OxRdtase_N"/>
</dbReference>
<evidence type="ECO:0000256" key="2">
    <source>
        <dbReference type="ARBA" id="ARBA00023002"/>
    </source>
</evidence>
<dbReference type="PANTHER" id="PTHR22604">
    <property type="entry name" value="OXIDOREDUCTASES"/>
    <property type="match status" value="1"/>
</dbReference>
<dbReference type="GO" id="GO:0016491">
    <property type="term" value="F:oxidoreductase activity"/>
    <property type="evidence" value="ECO:0007669"/>
    <property type="project" value="UniProtKB-KW"/>
</dbReference>
<comment type="similarity">
    <text evidence="1">Belongs to the Gfo/Idh/MocA family.</text>
</comment>
<evidence type="ECO:0000313" key="5">
    <source>
        <dbReference type="EMBL" id="BAM04457.1"/>
    </source>
</evidence>
<dbReference type="AlphaFoldDB" id="I0IGR9"/>